<proteinExistence type="predicted"/>
<feature type="compositionally biased region" description="Basic and acidic residues" evidence="1">
    <location>
        <begin position="1"/>
        <end position="16"/>
    </location>
</feature>
<sequence>MGFLFNKDRGKSKAKDQSAIQGALQDAGAALKGDPLQEAVNKKKNNRTDNRL</sequence>
<evidence type="ECO:0000313" key="2">
    <source>
        <dbReference type="EMBL" id="OMI03984.1"/>
    </source>
</evidence>
<accession>A0A1R1S015</accession>
<feature type="region of interest" description="Disordered" evidence="1">
    <location>
        <begin position="1"/>
        <end position="52"/>
    </location>
</feature>
<gene>
    <name evidence="2" type="ORF">BW143_14145</name>
</gene>
<dbReference type="NCBIfam" id="TIGR02863">
    <property type="entry name" value="spore_sspJ"/>
    <property type="match status" value="1"/>
</dbReference>
<organism evidence="2 3">
    <name type="scientific">Bacillus swezeyi</name>
    <dbReference type="NCBI Taxonomy" id="1925020"/>
    <lineage>
        <taxon>Bacteria</taxon>
        <taxon>Bacillati</taxon>
        <taxon>Bacillota</taxon>
        <taxon>Bacilli</taxon>
        <taxon>Bacillales</taxon>
        <taxon>Bacillaceae</taxon>
        <taxon>Bacillus</taxon>
    </lineage>
</organism>
<name>A0A1R1S015_9BACI</name>
<dbReference type="Proteomes" id="UP000187367">
    <property type="component" value="Unassembled WGS sequence"/>
</dbReference>
<evidence type="ECO:0000313" key="3">
    <source>
        <dbReference type="Proteomes" id="UP000187367"/>
    </source>
</evidence>
<dbReference type="InterPro" id="IPR014220">
    <property type="entry name" value="SASP_SspJ"/>
</dbReference>
<dbReference type="Pfam" id="PF09575">
    <property type="entry name" value="Spore_SspJ"/>
    <property type="match status" value="1"/>
</dbReference>
<dbReference type="AlphaFoldDB" id="A0A1R1S015"/>
<reference evidence="2 3" key="1">
    <citation type="submission" date="2017-01" db="EMBL/GenBank/DDBJ databases">
        <title>Bacillus phylogenomics.</title>
        <authorList>
            <person name="Dunlap C."/>
        </authorList>
    </citation>
    <scope>NUCLEOTIDE SEQUENCE [LARGE SCALE GENOMIC DNA]</scope>
    <source>
        <strain evidence="2 3">NRRL B-41282</strain>
    </source>
</reference>
<dbReference type="OrthoDB" id="2940495at2"/>
<dbReference type="EMBL" id="MTJL01000027">
    <property type="protein sequence ID" value="OMI03984.1"/>
    <property type="molecule type" value="Genomic_DNA"/>
</dbReference>
<dbReference type="RefSeq" id="WP_076760784.1">
    <property type="nucleotide sequence ID" value="NZ_JARMMH010000011.1"/>
</dbReference>
<evidence type="ECO:0000256" key="1">
    <source>
        <dbReference type="SAM" id="MobiDB-lite"/>
    </source>
</evidence>
<comment type="caution">
    <text evidence="2">The sequence shown here is derived from an EMBL/GenBank/DDBJ whole genome shotgun (WGS) entry which is preliminary data.</text>
</comment>
<protein>
    <submittedName>
        <fullName evidence="2">Small, acid-soluble spore protein, SspJ family</fullName>
    </submittedName>
</protein>
<keyword evidence="3" id="KW-1185">Reference proteome</keyword>
<accession>A0A1R1QID9</accession>